<reference evidence="1" key="1">
    <citation type="submission" date="2020-01" db="EMBL/GenBank/DDBJ databases">
        <title>Development of genomics and gene disruption for Polysphondylium violaceum indicates a role for the polyketide synthase stlB in stalk morphogenesis.</title>
        <authorList>
            <person name="Narita B."/>
            <person name="Kawabe Y."/>
            <person name="Kin K."/>
            <person name="Saito T."/>
            <person name="Gibbs R."/>
            <person name="Kuspa A."/>
            <person name="Muzny D."/>
            <person name="Queller D."/>
            <person name="Richards S."/>
            <person name="Strassman J."/>
            <person name="Sucgang R."/>
            <person name="Worley K."/>
            <person name="Schaap P."/>
        </authorList>
    </citation>
    <scope>NUCLEOTIDE SEQUENCE</scope>
    <source>
        <strain evidence="1">QSvi11</strain>
    </source>
</reference>
<dbReference type="InterPro" id="IPR002110">
    <property type="entry name" value="Ankyrin_rpt"/>
</dbReference>
<evidence type="ECO:0000313" key="2">
    <source>
        <dbReference type="Proteomes" id="UP000695562"/>
    </source>
</evidence>
<proteinExistence type="predicted"/>
<keyword evidence="2" id="KW-1185">Reference proteome</keyword>
<evidence type="ECO:0000313" key="1">
    <source>
        <dbReference type="EMBL" id="KAF2078619.1"/>
    </source>
</evidence>
<accession>A0A8J4Q4D8</accession>
<sequence>MENSNNKNNNNNLFLNIFRNKTLFKHVLYYIYRNLEFKSKSFVQLSLLECFRINRALFDQKIDLYFSVYKHDPSKAYYVDLSVVDAQFLLEEPTIDMGVFTRVFEEHRGTFEYYSIPISNKYDRLEETDKKTRVANMSAFSNADRDHYVKQSLSLALVAVTSGRLDRVLYLKQEGYGVDGCNVDSFFKAIKIGIRRGTMTKELLEYLMAQRERPDRVDKEALVRHLSLIIQSAQITDELALVLFNSFLKQTFYESSLFIFYIVEQGLVGLAKEFIANMDPASKRVPIDVKFNPVNAKSVETYKVFSTNNIRLSVGVPFRKVFSSFDVFEYYVTNHRVQEDTMLSMDSADLAKIFDERCIALLEKHNSRVLLDAINIDVAAIAGNFTMVRWCHKLGKRPTNKATNSTYEIVKFLLEVSDAGFTDIHLTNCFHGDVRVVKLLHETSLRRDDIPILFTYRSIDRCAAHGYLDIIQYLLDNRTEGFSREAINAAVANGHLEIFKLLYKTNSSFTLFESSVQSMVEKGHSRMFDYLMAYTHYKPTIVEFCSQLQAKTGHSKLLYFINPDQQAPNPTSLTYPESTDIHHDISINIKISEYTHAIAKGSIGLDRLNISDTLVTKLINKQSGSPKPQCFFFLYTFIYLSPYPVEIRKHTLLTTLTTSIKMKSFDIIDYFASTLSSSIHSLKMERKDFISFKSNLNTVLLSNLEETLLSPIRLSPGAKNYLDSLHFFENFD</sequence>
<dbReference type="Proteomes" id="UP000695562">
    <property type="component" value="Unassembled WGS sequence"/>
</dbReference>
<dbReference type="SUPFAM" id="SSF48403">
    <property type="entry name" value="Ankyrin repeat"/>
    <property type="match status" value="1"/>
</dbReference>
<organism evidence="1 2">
    <name type="scientific">Polysphondylium violaceum</name>
    <dbReference type="NCBI Taxonomy" id="133409"/>
    <lineage>
        <taxon>Eukaryota</taxon>
        <taxon>Amoebozoa</taxon>
        <taxon>Evosea</taxon>
        <taxon>Eumycetozoa</taxon>
        <taxon>Dictyostelia</taxon>
        <taxon>Dictyosteliales</taxon>
        <taxon>Dictyosteliaceae</taxon>
        <taxon>Polysphondylium</taxon>
    </lineage>
</organism>
<dbReference type="Pfam" id="PF13637">
    <property type="entry name" value="Ank_4"/>
    <property type="match status" value="1"/>
</dbReference>
<dbReference type="InterPro" id="IPR052050">
    <property type="entry name" value="SecEffector_AnkRepeat"/>
</dbReference>
<dbReference type="EMBL" id="AJWJ01000002">
    <property type="protein sequence ID" value="KAF2078619.1"/>
    <property type="molecule type" value="Genomic_DNA"/>
</dbReference>
<dbReference type="Gene3D" id="1.25.40.20">
    <property type="entry name" value="Ankyrin repeat-containing domain"/>
    <property type="match status" value="1"/>
</dbReference>
<dbReference type="AlphaFoldDB" id="A0A8J4Q4D8"/>
<dbReference type="OrthoDB" id="24201at2759"/>
<gene>
    <name evidence="1" type="ORF">CYY_000119</name>
</gene>
<dbReference type="PANTHER" id="PTHR46586:SF3">
    <property type="entry name" value="ANKYRIN REPEAT-CONTAINING PROTEIN"/>
    <property type="match status" value="1"/>
</dbReference>
<dbReference type="InterPro" id="IPR036770">
    <property type="entry name" value="Ankyrin_rpt-contain_sf"/>
</dbReference>
<dbReference type="PANTHER" id="PTHR46586">
    <property type="entry name" value="ANKYRIN REPEAT-CONTAINING PROTEIN"/>
    <property type="match status" value="1"/>
</dbReference>
<comment type="caution">
    <text evidence="1">The sequence shown here is derived from an EMBL/GenBank/DDBJ whole genome shotgun (WGS) entry which is preliminary data.</text>
</comment>
<evidence type="ECO:0008006" key="3">
    <source>
        <dbReference type="Google" id="ProtNLM"/>
    </source>
</evidence>
<protein>
    <recommendedName>
        <fullName evidence="3">Ankyrin repeat-containing protein</fullName>
    </recommendedName>
</protein>
<name>A0A8J4Q4D8_9MYCE</name>